<name>A0ABP9PTW9_9ACTN</name>
<reference evidence="9" key="1">
    <citation type="journal article" date="2019" name="Int. J. Syst. Evol. Microbiol.">
        <title>The Global Catalogue of Microorganisms (GCM) 10K type strain sequencing project: providing services to taxonomists for standard genome sequencing and annotation.</title>
        <authorList>
            <consortium name="The Broad Institute Genomics Platform"/>
            <consortium name="The Broad Institute Genome Sequencing Center for Infectious Disease"/>
            <person name="Wu L."/>
            <person name="Ma J."/>
        </authorList>
    </citation>
    <scope>NUCLEOTIDE SEQUENCE [LARGE SCALE GENOMIC DNA]</scope>
    <source>
        <strain evidence="9">JCM 18459</strain>
    </source>
</reference>
<evidence type="ECO:0000256" key="3">
    <source>
        <dbReference type="ARBA" id="ARBA00023082"/>
    </source>
</evidence>
<evidence type="ECO:0000313" key="9">
    <source>
        <dbReference type="Proteomes" id="UP001500221"/>
    </source>
</evidence>
<dbReference type="Gene3D" id="1.10.10.10">
    <property type="entry name" value="Winged helix-like DNA-binding domain superfamily/Winged helix DNA-binding domain"/>
    <property type="match status" value="1"/>
</dbReference>
<comment type="similarity">
    <text evidence="1">Belongs to the sigma-70 factor family. ECF subfamily.</text>
</comment>
<dbReference type="Proteomes" id="UP001500221">
    <property type="component" value="Unassembled WGS sequence"/>
</dbReference>
<keyword evidence="9" id="KW-1185">Reference proteome</keyword>
<dbReference type="InterPro" id="IPR039425">
    <property type="entry name" value="RNA_pol_sigma-70-like"/>
</dbReference>
<evidence type="ECO:0000256" key="5">
    <source>
        <dbReference type="ARBA" id="ARBA00023163"/>
    </source>
</evidence>
<dbReference type="SUPFAM" id="SSF88659">
    <property type="entry name" value="Sigma3 and sigma4 domains of RNA polymerase sigma factors"/>
    <property type="match status" value="1"/>
</dbReference>
<dbReference type="InterPro" id="IPR036388">
    <property type="entry name" value="WH-like_DNA-bd_sf"/>
</dbReference>
<organism evidence="8 9">
    <name type="scientific">Nocardioides marinquilinus</name>
    <dbReference type="NCBI Taxonomy" id="1210400"/>
    <lineage>
        <taxon>Bacteria</taxon>
        <taxon>Bacillati</taxon>
        <taxon>Actinomycetota</taxon>
        <taxon>Actinomycetes</taxon>
        <taxon>Propionibacteriales</taxon>
        <taxon>Nocardioidaceae</taxon>
        <taxon>Nocardioides</taxon>
    </lineage>
</organism>
<dbReference type="InterPro" id="IPR014325">
    <property type="entry name" value="RNA_pol_sigma-E_actinobac"/>
</dbReference>
<evidence type="ECO:0000259" key="6">
    <source>
        <dbReference type="Pfam" id="PF04542"/>
    </source>
</evidence>
<keyword evidence="4" id="KW-0238">DNA-binding</keyword>
<keyword evidence="5" id="KW-0804">Transcription</keyword>
<evidence type="ECO:0000256" key="1">
    <source>
        <dbReference type="ARBA" id="ARBA00010641"/>
    </source>
</evidence>
<protein>
    <submittedName>
        <fullName evidence="8">SigE family RNA polymerase sigma factor</fullName>
    </submittedName>
</protein>
<evidence type="ECO:0000313" key="8">
    <source>
        <dbReference type="EMBL" id="GAA5152043.1"/>
    </source>
</evidence>
<sequence length="167" mass="18462">MDEREFTEWAGGCERALLRSAYLLTGDLHRAQDLVQEALTKVALRWPRLREGNPTAYARTIIVRDNVSWWRKRRRESVSDDVGRADAAGGAVSTDPDAALVVRRALARLTSSQRAVVVLRHFDDLSERETADALGVSVGTVKSQNAAALARLRTGAPELLDLIGRTR</sequence>
<keyword evidence="2" id="KW-0805">Transcription regulation</keyword>
<dbReference type="NCBIfam" id="TIGR02983">
    <property type="entry name" value="SigE-fam_strep"/>
    <property type="match status" value="1"/>
</dbReference>
<accession>A0ABP9PTW9</accession>
<dbReference type="InterPro" id="IPR013324">
    <property type="entry name" value="RNA_pol_sigma_r3/r4-like"/>
</dbReference>
<dbReference type="NCBIfam" id="TIGR02937">
    <property type="entry name" value="sigma70-ECF"/>
    <property type="match status" value="1"/>
</dbReference>
<feature type="domain" description="RNA polymerase sigma factor 70 region 4 type 2" evidence="7">
    <location>
        <begin position="102"/>
        <end position="152"/>
    </location>
</feature>
<evidence type="ECO:0000259" key="7">
    <source>
        <dbReference type="Pfam" id="PF08281"/>
    </source>
</evidence>
<comment type="caution">
    <text evidence="8">The sequence shown here is derived from an EMBL/GenBank/DDBJ whole genome shotgun (WGS) entry which is preliminary data.</text>
</comment>
<dbReference type="SUPFAM" id="SSF88946">
    <property type="entry name" value="Sigma2 domain of RNA polymerase sigma factors"/>
    <property type="match status" value="1"/>
</dbReference>
<dbReference type="PANTHER" id="PTHR43133:SF50">
    <property type="entry name" value="ECF RNA POLYMERASE SIGMA FACTOR SIGM"/>
    <property type="match status" value="1"/>
</dbReference>
<feature type="domain" description="RNA polymerase sigma-70 region 2" evidence="6">
    <location>
        <begin position="15"/>
        <end position="75"/>
    </location>
</feature>
<keyword evidence="3" id="KW-0731">Sigma factor</keyword>
<dbReference type="Pfam" id="PF08281">
    <property type="entry name" value="Sigma70_r4_2"/>
    <property type="match status" value="1"/>
</dbReference>
<proteinExistence type="inferred from homology"/>
<dbReference type="Pfam" id="PF04542">
    <property type="entry name" value="Sigma70_r2"/>
    <property type="match status" value="1"/>
</dbReference>
<dbReference type="InterPro" id="IPR007627">
    <property type="entry name" value="RNA_pol_sigma70_r2"/>
</dbReference>
<dbReference type="InterPro" id="IPR013249">
    <property type="entry name" value="RNA_pol_sigma70_r4_t2"/>
</dbReference>
<evidence type="ECO:0000256" key="4">
    <source>
        <dbReference type="ARBA" id="ARBA00023125"/>
    </source>
</evidence>
<gene>
    <name evidence="8" type="ORF">GCM10023340_31680</name>
</gene>
<dbReference type="CDD" id="cd06171">
    <property type="entry name" value="Sigma70_r4"/>
    <property type="match status" value="1"/>
</dbReference>
<dbReference type="InterPro" id="IPR014284">
    <property type="entry name" value="RNA_pol_sigma-70_dom"/>
</dbReference>
<evidence type="ECO:0000256" key="2">
    <source>
        <dbReference type="ARBA" id="ARBA00023015"/>
    </source>
</evidence>
<dbReference type="Gene3D" id="1.10.1740.10">
    <property type="match status" value="1"/>
</dbReference>
<dbReference type="InterPro" id="IPR013325">
    <property type="entry name" value="RNA_pol_sigma_r2"/>
</dbReference>
<dbReference type="RefSeq" id="WP_345460620.1">
    <property type="nucleotide sequence ID" value="NZ_BAABKG010000004.1"/>
</dbReference>
<dbReference type="PANTHER" id="PTHR43133">
    <property type="entry name" value="RNA POLYMERASE ECF-TYPE SIGMA FACTO"/>
    <property type="match status" value="1"/>
</dbReference>
<dbReference type="EMBL" id="BAABKG010000004">
    <property type="protein sequence ID" value="GAA5152043.1"/>
    <property type="molecule type" value="Genomic_DNA"/>
</dbReference>